<reference evidence="2" key="1">
    <citation type="journal article" date="2013" name="Nat. Genet.">
        <title>The duck genome and transcriptome provide insight into an avian influenza virus reservoir species.</title>
        <authorList>
            <person name="Huang Y."/>
            <person name="Li Y."/>
            <person name="Burt D.W."/>
            <person name="Chen H."/>
            <person name="Zhang Y."/>
            <person name="Qian W."/>
            <person name="Kim H."/>
            <person name="Gan S."/>
            <person name="Zhao Y."/>
            <person name="Li J."/>
            <person name="Yi K."/>
            <person name="Feng H."/>
            <person name="Zhu P."/>
            <person name="Li B."/>
            <person name="Liu Q."/>
            <person name="Fairley S."/>
            <person name="Magor K.E."/>
            <person name="Du Z."/>
            <person name="Hu X."/>
            <person name="Goodman L."/>
            <person name="Tafer H."/>
            <person name="Vignal A."/>
            <person name="Lee T."/>
            <person name="Kim K.W."/>
            <person name="Sheng Z."/>
            <person name="An Y."/>
            <person name="Searle S."/>
            <person name="Herrero J."/>
            <person name="Groenen M.A."/>
            <person name="Crooijmans R.P."/>
            <person name="Faraut T."/>
            <person name="Cai Q."/>
            <person name="Webster R.G."/>
            <person name="Aldridge J.R."/>
            <person name="Warren W.C."/>
            <person name="Bartschat S."/>
            <person name="Kehr S."/>
            <person name="Marz M."/>
            <person name="Stadler P.F."/>
            <person name="Smith J."/>
            <person name="Kraus R.H."/>
            <person name="Zhao Y."/>
            <person name="Ren L."/>
            <person name="Fei J."/>
            <person name="Morisson M."/>
            <person name="Kaiser P."/>
            <person name="Griffin D.K."/>
            <person name="Rao M."/>
            <person name="Pitel F."/>
            <person name="Wang J."/>
            <person name="Li N."/>
        </authorList>
    </citation>
    <scope>NUCLEOTIDE SEQUENCE [LARGE SCALE GENOMIC DNA]</scope>
</reference>
<sequence>MAELQHGNAKVGISAENKRRISLSSAEDKAGKVPCNRSSTSSVCKFSLSAFPDLLPAALLNQTACWFLADQLQQGSARSSFRFEERKLSEKLASENGVRNVGRNETEPLENKSTSVHALPWTEKYCTCICWTVYFCRGERAPGAFWQSVRARKSKWIRLLHVDKAFRVLCQTDLSGSGISLITLQQLPAIAVSQEESSKCIEAYVCDYIDDIDYMDLDYLQIIKSNNGE</sequence>
<name>R0KXH8_ANAPL</name>
<accession>R0KXH8</accession>
<protein>
    <submittedName>
        <fullName evidence="1">Uncharacterized protein</fullName>
    </submittedName>
</protein>
<organism evidence="1 2">
    <name type="scientific">Anas platyrhynchos</name>
    <name type="common">Mallard</name>
    <name type="synonym">Anas boschas</name>
    <dbReference type="NCBI Taxonomy" id="8839"/>
    <lineage>
        <taxon>Eukaryota</taxon>
        <taxon>Metazoa</taxon>
        <taxon>Chordata</taxon>
        <taxon>Craniata</taxon>
        <taxon>Vertebrata</taxon>
        <taxon>Euteleostomi</taxon>
        <taxon>Archelosauria</taxon>
        <taxon>Archosauria</taxon>
        <taxon>Dinosauria</taxon>
        <taxon>Saurischia</taxon>
        <taxon>Theropoda</taxon>
        <taxon>Coelurosauria</taxon>
        <taxon>Aves</taxon>
        <taxon>Neognathae</taxon>
        <taxon>Galloanserae</taxon>
        <taxon>Anseriformes</taxon>
        <taxon>Anatidae</taxon>
        <taxon>Anatinae</taxon>
        <taxon>Anas</taxon>
    </lineage>
</organism>
<gene>
    <name evidence="1" type="ORF">Anapl_15210</name>
</gene>
<keyword evidence="2" id="KW-1185">Reference proteome</keyword>
<dbReference type="AlphaFoldDB" id="R0KXH8"/>
<dbReference type="Proteomes" id="UP000296049">
    <property type="component" value="Unassembled WGS sequence"/>
</dbReference>
<dbReference type="EMBL" id="KB743569">
    <property type="protein sequence ID" value="EOA98003.1"/>
    <property type="molecule type" value="Genomic_DNA"/>
</dbReference>
<proteinExistence type="predicted"/>
<evidence type="ECO:0000313" key="2">
    <source>
        <dbReference type="Proteomes" id="UP000296049"/>
    </source>
</evidence>
<evidence type="ECO:0000313" key="1">
    <source>
        <dbReference type="EMBL" id="EOA98003.1"/>
    </source>
</evidence>